<comment type="caution">
    <text evidence="3">The sequence shown here is derived from an EMBL/GenBank/DDBJ whole genome shotgun (WGS) entry which is preliminary data.</text>
</comment>
<proteinExistence type="predicted"/>
<dbReference type="EMBL" id="MVGT01001776">
    <property type="protein sequence ID" value="OVA10933.1"/>
    <property type="molecule type" value="Genomic_DNA"/>
</dbReference>
<dbReference type="STRING" id="56857.A0A200QK85"/>
<dbReference type="InParanoid" id="A0A200QK85"/>
<evidence type="ECO:0000313" key="4">
    <source>
        <dbReference type="Proteomes" id="UP000195402"/>
    </source>
</evidence>
<evidence type="ECO:0000313" key="3">
    <source>
        <dbReference type="EMBL" id="OVA10933.1"/>
    </source>
</evidence>
<dbReference type="Proteomes" id="UP000195402">
    <property type="component" value="Unassembled WGS sequence"/>
</dbReference>
<dbReference type="InterPro" id="IPR036047">
    <property type="entry name" value="F-box-like_dom_sf"/>
</dbReference>
<feature type="domain" description="F-box" evidence="2">
    <location>
        <begin position="51"/>
        <end position="90"/>
    </location>
</feature>
<dbReference type="InterPro" id="IPR017451">
    <property type="entry name" value="F-box-assoc_interact_dom"/>
</dbReference>
<dbReference type="Pfam" id="PF00646">
    <property type="entry name" value="F-box"/>
    <property type="match status" value="1"/>
</dbReference>
<dbReference type="FunCoup" id="A0A200QK85">
    <property type="interactions" value="1179"/>
</dbReference>
<sequence length="453" mass="51835">MNKSSSPPAYVQFRMMLSCKNRRTTTDEISGETNSPENSSSSSAVNNIASNSDLLRQVLLCLPVKSLFIFKSVSKQWLSIISDPHFIHNHCFRNCSLPIPGLLLSKPWSSINPEFEFVFLDEKPMGIVPYKTLPFAKDSIDIKILQSCNGLFCCSSSNLSAGKSTTYYIYNPSTNHYNILPRSKFQERGSYYVCSVSLAFDPLKSPYYEVVLIGWVYRKPIHPNINETVNYQIEMYSSKSASWSVSRNISVVPNDTLSRSGVFWNGSLHWISTSIESSLCFDINRELVKPMPLPSQSLIPDGRDRRIGYFGECKGHMHLTVGCGPFMSTHFNVLEMEVDYTGWNVKYRVVLDTFAVAYPEVSRYADMQVWDLSPYRYEFYVLLVEEDEESPKLVLMTPDKVISYNLKDMSFKKIHDLAPIIHEENSTIRPGENSTWYLWRSNAYQYIETLACV</sequence>
<organism evidence="3 4">
    <name type="scientific">Macleaya cordata</name>
    <name type="common">Five-seeded plume-poppy</name>
    <name type="synonym">Bocconia cordata</name>
    <dbReference type="NCBI Taxonomy" id="56857"/>
    <lineage>
        <taxon>Eukaryota</taxon>
        <taxon>Viridiplantae</taxon>
        <taxon>Streptophyta</taxon>
        <taxon>Embryophyta</taxon>
        <taxon>Tracheophyta</taxon>
        <taxon>Spermatophyta</taxon>
        <taxon>Magnoliopsida</taxon>
        <taxon>Ranunculales</taxon>
        <taxon>Papaveraceae</taxon>
        <taxon>Papaveroideae</taxon>
        <taxon>Macleaya</taxon>
    </lineage>
</organism>
<dbReference type="OMA" id="MAESHID"/>
<gene>
    <name evidence="3" type="ORF">BVC80_8753g9</name>
</gene>
<dbReference type="OrthoDB" id="1630514at2759"/>
<dbReference type="SMART" id="SM00256">
    <property type="entry name" value="FBOX"/>
    <property type="match status" value="1"/>
</dbReference>
<feature type="region of interest" description="Disordered" evidence="1">
    <location>
        <begin position="24"/>
        <end position="44"/>
    </location>
</feature>
<accession>A0A200QK85</accession>
<dbReference type="PANTHER" id="PTHR35546:SF25">
    <property type="entry name" value="F-BOX DOMAIN-CONTAINING PROTEIN"/>
    <property type="match status" value="1"/>
</dbReference>
<reference evidence="3 4" key="1">
    <citation type="journal article" date="2017" name="Mol. Plant">
        <title>The Genome of Medicinal Plant Macleaya cordata Provides New Insights into Benzylisoquinoline Alkaloids Metabolism.</title>
        <authorList>
            <person name="Liu X."/>
            <person name="Liu Y."/>
            <person name="Huang P."/>
            <person name="Ma Y."/>
            <person name="Qing Z."/>
            <person name="Tang Q."/>
            <person name="Cao H."/>
            <person name="Cheng P."/>
            <person name="Zheng Y."/>
            <person name="Yuan Z."/>
            <person name="Zhou Y."/>
            <person name="Liu J."/>
            <person name="Tang Z."/>
            <person name="Zhuo Y."/>
            <person name="Zhang Y."/>
            <person name="Yu L."/>
            <person name="Huang J."/>
            <person name="Yang P."/>
            <person name="Peng Q."/>
            <person name="Zhang J."/>
            <person name="Jiang W."/>
            <person name="Zhang Z."/>
            <person name="Lin K."/>
            <person name="Ro D.K."/>
            <person name="Chen X."/>
            <person name="Xiong X."/>
            <person name="Shang Y."/>
            <person name="Huang S."/>
            <person name="Zeng J."/>
        </authorList>
    </citation>
    <scope>NUCLEOTIDE SEQUENCE [LARGE SCALE GENOMIC DNA]</scope>
    <source>
        <strain evidence="4">cv. BLH2017</strain>
        <tissue evidence="3">Root</tissue>
    </source>
</reference>
<dbReference type="NCBIfam" id="TIGR01640">
    <property type="entry name" value="F_box_assoc_1"/>
    <property type="match status" value="1"/>
</dbReference>
<dbReference type="Pfam" id="PF08268">
    <property type="entry name" value="FBA_3"/>
    <property type="match status" value="1"/>
</dbReference>
<dbReference type="SUPFAM" id="SSF81383">
    <property type="entry name" value="F-box domain"/>
    <property type="match status" value="1"/>
</dbReference>
<evidence type="ECO:0000256" key="1">
    <source>
        <dbReference type="SAM" id="MobiDB-lite"/>
    </source>
</evidence>
<name>A0A200QK85_MACCD</name>
<dbReference type="AlphaFoldDB" id="A0A200QK85"/>
<dbReference type="InterPro" id="IPR055290">
    <property type="entry name" value="At3g26010-like"/>
</dbReference>
<dbReference type="InterPro" id="IPR013187">
    <property type="entry name" value="F-box-assoc_dom_typ3"/>
</dbReference>
<dbReference type="InterPro" id="IPR001810">
    <property type="entry name" value="F-box_dom"/>
</dbReference>
<dbReference type="PANTHER" id="PTHR35546">
    <property type="entry name" value="F-BOX PROTEIN INTERACTION DOMAIN PROTEIN-RELATED"/>
    <property type="match status" value="1"/>
</dbReference>
<keyword evidence="4" id="KW-1185">Reference proteome</keyword>
<feature type="compositionally biased region" description="Low complexity" evidence="1">
    <location>
        <begin position="34"/>
        <end position="44"/>
    </location>
</feature>
<evidence type="ECO:0000259" key="2">
    <source>
        <dbReference type="SMART" id="SM00256"/>
    </source>
</evidence>
<protein>
    <submittedName>
        <fullName evidence="3">F-box domain</fullName>
    </submittedName>
</protein>